<dbReference type="Proteomes" id="UP001246858">
    <property type="component" value="Unassembled WGS sequence"/>
</dbReference>
<comment type="caution">
    <text evidence="1">The sequence shown here is derived from an EMBL/GenBank/DDBJ whole genome shotgun (WGS) entry which is preliminary data.</text>
</comment>
<gene>
    <name evidence="1" type="ORF">J2X78_004652</name>
</gene>
<dbReference type="EMBL" id="JAVDTF010000005">
    <property type="protein sequence ID" value="MDR6786060.1"/>
    <property type="molecule type" value="Genomic_DNA"/>
</dbReference>
<keyword evidence="2" id="KW-1185">Reference proteome</keyword>
<evidence type="ECO:0000313" key="1">
    <source>
        <dbReference type="EMBL" id="MDR6786060.1"/>
    </source>
</evidence>
<proteinExistence type="predicted"/>
<organism evidence="1 2">
    <name type="scientific">Pedobacter africanus</name>
    <dbReference type="NCBI Taxonomy" id="151894"/>
    <lineage>
        <taxon>Bacteria</taxon>
        <taxon>Pseudomonadati</taxon>
        <taxon>Bacteroidota</taxon>
        <taxon>Sphingobacteriia</taxon>
        <taxon>Sphingobacteriales</taxon>
        <taxon>Sphingobacteriaceae</taxon>
        <taxon>Pedobacter</taxon>
    </lineage>
</organism>
<accession>A0ACC6L3R0</accession>
<keyword evidence="1" id="KW-0413">Isomerase</keyword>
<sequence length="495" mass="56166">MKIQYILIPLMCCCNLLFAQSNVTRPSFKGKVIQNGSARIDTFTVQYRIPYASVADKLENVEVITDINGNFNFNLPRYEAPAIMVIKPRINTKSVLLYNGFFFEPTDNVFISLFKNNTGIIDSAHFTGVGAAKYNLIAQLSSTFPTGLKIKGISVSPPENLKNYLDKLDEIVNELQEYKLSLVKQGGLDPQMEKIITYNFADTYSNWLVAIKYWYTKSYKGKLPERELLKKHFNAFKTTFSFPKDPAMALAPAFLEKIAMRESLDLVMNSTGDSISLKTLYDTLKAKYTGYVREGLLANLFLAGRGITNDVKFQSSQYASLFRDGAKLITLPVLKTLMDYQLKTLEGQEFFYAKFTDNKGNVFDSATLKGKVILMDMWATGCTWCAVFHKAFHQDFYPLLKDNPDFVYLSVGTNRQVERWKEGIASGKFTAREYINVYTSGRDINHPFPKYYNVQGVPFILIIDREGKIVSGNIVDAKGAYRHILHALNMPKQSE</sequence>
<evidence type="ECO:0000313" key="2">
    <source>
        <dbReference type="Proteomes" id="UP001246858"/>
    </source>
</evidence>
<protein>
    <submittedName>
        <fullName evidence="1">Thiol-disulfide isomerase/thioredoxin</fullName>
    </submittedName>
</protein>
<reference evidence="1" key="1">
    <citation type="submission" date="2023-07" db="EMBL/GenBank/DDBJ databases">
        <title>Sorghum-associated microbial communities from plants grown in Nebraska, USA.</title>
        <authorList>
            <person name="Schachtman D."/>
        </authorList>
    </citation>
    <scope>NUCLEOTIDE SEQUENCE</scope>
    <source>
        <strain evidence="1">2697</strain>
    </source>
</reference>
<name>A0ACC6L3R0_9SPHI</name>